<dbReference type="PANTHER" id="PTHR37549">
    <property type="entry name" value="LIPOPROTEIN LPRI"/>
    <property type="match status" value="1"/>
</dbReference>
<feature type="transmembrane region" description="Helical" evidence="2">
    <location>
        <begin position="284"/>
        <end position="303"/>
    </location>
</feature>
<keyword evidence="2" id="KW-0812">Transmembrane</keyword>
<dbReference type="PANTHER" id="PTHR37549:SF1">
    <property type="entry name" value="LIPOPROTEIN LPRI"/>
    <property type="match status" value="1"/>
</dbReference>
<protein>
    <recommendedName>
        <fullName evidence="5">DUF1311 domain-containing protein</fullName>
    </recommendedName>
</protein>
<proteinExistence type="predicted"/>
<gene>
    <name evidence="4" type="ORF">PACL_0400</name>
</gene>
<feature type="chain" id="PRO_5002787415" description="DUF1311 domain-containing protein" evidence="3">
    <location>
        <begin position="25"/>
        <end position="404"/>
    </location>
</feature>
<dbReference type="EMBL" id="EU595750">
    <property type="protein sequence ID" value="ACD39188.1"/>
    <property type="molecule type" value="Genomic_DNA"/>
</dbReference>
<feature type="transmembrane region" description="Helical" evidence="2">
    <location>
        <begin position="254"/>
        <end position="278"/>
    </location>
</feature>
<dbReference type="GO" id="GO:0005576">
    <property type="term" value="C:extracellular region"/>
    <property type="evidence" value="ECO:0007669"/>
    <property type="project" value="TreeGrafter"/>
</dbReference>
<feature type="compositionally biased region" description="Low complexity" evidence="1">
    <location>
        <begin position="197"/>
        <end position="210"/>
    </location>
</feature>
<keyword evidence="2" id="KW-0472">Membrane</keyword>
<evidence type="ECO:0000256" key="2">
    <source>
        <dbReference type="SAM" id="Phobius"/>
    </source>
</evidence>
<keyword evidence="3" id="KW-0732">Signal</keyword>
<evidence type="ECO:0008006" key="5">
    <source>
        <dbReference type="Google" id="ProtNLM"/>
    </source>
</evidence>
<dbReference type="InterPro" id="IPR052755">
    <property type="entry name" value="Lysozyme_Inhibitor_LprI"/>
</dbReference>
<dbReference type="AlphaFoldDB" id="B3G2C6"/>
<evidence type="ECO:0000256" key="3">
    <source>
        <dbReference type="SAM" id="SignalP"/>
    </source>
</evidence>
<name>B3G2C6_PSEAI</name>
<accession>B3G2C6</accession>
<evidence type="ECO:0000256" key="1">
    <source>
        <dbReference type="SAM" id="MobiDB-lite"/>
    </source>
</evidence>
<organism evidence="4">
    <name type="scientific">Pseudomonas aeruginosa</name>
    <dbReference type="NCBI Taxonomy" id="287"/>
    <lineage>
        <taxon>Bacteria</taxon>
        <taxon>Pseudomonadati</taxon>
        <taxon>Pseudomonadota</taxon>
        <taxon>Gammaproteobacteria</taxon>
        <taxon>Pseudomonadales</taxon>
        <taxon>Pseudomonadaceae</taxon>
        <taxon>Pseudomonas</taxon>
    </lineage>
</organism>
<sequence length="404" mass="44476">MISMQLRAAVSGLLLALLAGQTVAASFDCSKASSFPETEICRDGYLSGLDEWLARSYKAALEVNPGQSDAVRQSQREWLATRNACTDQQCLDSTIGARIQALDQYVTAEKGKAASALAHAQLNKHQEAEAIRQRQTAERLATEEAARQAQIENQRQLAIIELQQRAQAAQALETQRAGEHQQVPAQMPQYQPPQKVAPASSATSSSPSYRSPEKSLWQQFKSSPAWKYLLLAGALLTAWAMWRHHQGQTTIYNDYTDAAITNLLPAAGVVLAFLMNWLELPRQLAMVAGLTGFMFALMFAVYASVRTNQGWMSISLSLIAKMTLVSVFYAVIGALVASLFLSTKYKGESQARANARNRREKKETMAMISVLTTAYTFLSAWLCRRQEFISVSECLAFDSTASVA</sequence>
<feature type="transmembrane region" description="Helical" evidence="2">
    <location>
        <begin position="365"/>
        <end position="383"/>
    </location>
</feature>
<feature type="signal peptide" evidence="3">
    <location>
        <begin position="1"/>
        <end position="24"/>
    </location>
</feature>
<reference evidence="4" key="1">
    <citation type="journal article" date="2008" name="Genomics">
        <title>Large-insert genome analysis technology detects structural variation in Pseudomonas aeruginosa clinical strains from cystic fibrosis patients.</title>
        <authorList>
            <person name="Hayden H.S."/>
            <person name="Gillett W."/>
            <person name="Saenphimmachak C."/>
            <person name="Lim R."/>
            <person name="Zhou Y."/>
            <person name="Jacobs M.A."/>
            <person name="Chang J."/>
            <person name="Rohmer L."/>
            <person name="D'Argenio D.A."/>
            <person name="Palmieri A."/>
            <person name="Levy R."/>
            <person name="Haugen E."/>
            <person name="Wong G.K."/>
            <person name="Brittnacher M.J."/>
            <person name="Burns J.L."/>
            <person name="Miller S.I."/>
            <person name="Olson M.V."/>
            <person name="Kaul R."/>
        </authorList>
    </citation>
    <scope>NUCLEOTIDE SEQUENCE</scope>
    <source>
        <strain evidence="4">PACS171b</strain>
    </source>
</reference>
<feature type="transmembrane region" description="Helical" evidence="2">
    <location>
        <begin position="225"/>
        <end position="242"/>
    </location>
</feature>
<feature type="region of interest" description="Disordered" evidence="1">
    <location>
        <begin position="171"/>
        <end position="210"/>
    </location>
</feature>
<keyword evidence="2" id="KW-1133">Transmembrane helix</keyword>
<evidence type="ECO:0000313" key="4">
    <source>
        <dbReference type="EMBL" id="ACD39188.1"/>
    </source>
</evidence>
<feature type="transmembrane region" description="Helical" evidence="2">
    <location>
        <begin position="324"/>
        <end position="345"/>
    </location>
</feature>